<organism evidence="4">
    <name type="scientific">Volvox carteri f. nagariensis</name>
    <dbReference type="NCBI Taxonomy" id="3068"/>
    <lineage>
        <taxon>Eukaryota</taxon>
        <taxon>Viridiplantae</taxon>
        <taxon>Chlorophyta</taxon>
        <taxon>core chlorophytes</taxon>
        <taxon>Chlorophyceae</taxon>
        <taxon>CS clade</taxon>
        <taxon>Chlamydomonadales</taxon>
        <taxon>Volvocaceae</taxon>
        <taxon>Volvox</taxon>
    </lineage>
</organism>
<evidence type="ECO:0000256" key="1">
    <source>
        <dbReference type="SAM" id="MobiDB-lite"/>
    </source>
</evidence>
<dbReference type="EMBL" id="GL378349">
    <property type="protein sequence ID" value="EFJ46642.1"/>
    <property type="molecule type" value="Genomic_DNA"/>
</dbReference>
<feature type="compositionally biased region" description="Pro residues" evidence="1">
    <location>
        <begin position="484"/>
        <end position="493"/>
    </location>
</feature>
<evidence type="ECO:0000256" key="2">
    <source>
        <dbReference type="SAM" id="Phobius"/>
    </source>
</evidence>
<sequence length="1129" mass="117007">MDQRAANRLSVDILQRQYRNSPKYCTTLQRQLRWPHPAGYAGPPAWPRLDFAPGGRNPRIQVPGGKSAATSPYLTFQSVVASRQADLQDLAHRVLGLLGLDGGALTMSGLALAYTAPVKRYAAFATSSGAAGSPGSNKPSAALQQLLSAALLLPAIGLGSGTSRVILVNVSVALSDCDLLQQLRGRICAERRPGEAQPRTPMTSLPSSSSSSSSAPIYTGPAYPLSCAAVARSGWELREVLALADQEAEAVPPGLPWQQAEFRVYLQGRISMAEQRSEPPPTHGSPSPPRPTTMPQQRTLLPREPVTVRRGVRLLGPASLDMGGMLQPFRLVFRTNTSVAGSDSGYSASNPGSGAHVRDVYLHAVDLHLTGLAQGGAADLPHGLMAALAWSLGVNGCRPFLGRSNEQCLAFRILFFRTTAAIQRQFNKAPLVTLEGCSLQLTDDEMSYWRTALTQLQDPAWGGSPEGDGPAEGLPPGLAEEEPSLPPPPPPLQPLVRRAARRGLQEKGALAPASAAAAAPAPRLIESWLMRLAAPPEAVLTAATNDLSTGVVLIPRVRPACFVLAPWSLGPHPHSSPTRDMGLPSGVTCVWRHRPHKLVNGLRDTSATASAAVGATAGRELDLGELTGAISLGDGGGGGGAGGGGPCVALRRLVVTNLAPGRSAASLAAAGGDTEYVSMGDDLTAADGEDAAAAAVGGLEDTGPSGDDGSDWNTVLVGGPSPRDTGVANATREFMDESDQSTAAADGGAWLPSVGLLAFGFDRSPGTRPRLFLRDVLLLVPSQEFKVLMALARDLRPVTAGGGDVDIDAGGSGGSKTSADIAAATGGALGADVDAIVAAHDVENRQMPDYLGTGSTGGLAEVLLCSQYFAEENVLVLRRVVGYRGLWGENVRITSPDLVDTWNPGGLYPDFFQLQPRPDPDPPTPPEHHPTASPPSPRAPIIPAEMRPPRSRPYPPPRGAPVSSRPPLIPAQYSLPQQQPSTNVAPPSPAQDPDEGAQAGPGGGVSGGGGGGGGALLAMVAGIVVGVALMALAIGVLTWHRCSPSSLSSGMAAKVMGALLATSASANAACTANEQQQQGPLPATRAWPAVESPHTRTLLERLNSFQGAYQCKATFPVMYGLALGEILAR</sequence>
<dbReference type="GeneID" id="9628506"/>
<keyword evidence="2" id="KW-0812">Transmembrane</keyword>
<reference evidence="3 4" key="1">
    <citation type="journal article" date="2010" name="Science">
        <title>Genomic analysis of organismal complexity in the multicellular green alga Volvox carteri.</title>
        <authorList>
            <person name="Prochnik S.E."/>
            <person name="Umen J."/>
            <person name="Nedelcu A.M."/>
            <person name="Hallmann A."/>
            <person name="Miller S.M."/>
            <person name="Nishii I."/>
            <person name="Ferris P."/>
            <person name="Kuo A."/>
            <person name="Mitros T."/>
            <person name="Fritz-Laylin L.K."/>
            <person name="Hellsten U."/>
            <person name="Chapman J."/>
            <person name="Simakov O."/>
            <person name="Rensing S.A."/>
            <person name="Terry A."/>
            <person name="Pangilinan J."/>
            <person name="Kapitonov V."/>
            <person name="Jurka J."/>
            <person name="Salamov A."/>
            <person name="Shapiro H."/>
            <person name="Schmutz J."/>
            <person name="Grimwood J."/>
            <person name="Lindquist E."/>
            <person name="Lucas S."/>
            <person name="Grigoriev I.V."/>
            <person name="Schmitt R."/>
            <person name="Kirk D."/>
            <person name="Rokhsar D.S."/>
        </authorList>
    </citation>
    <scope>NUCLEOTIDE SEQUENCE [LARGE SCALE GENOMIC DNA]</scope>
    <source>
        <strain evidence="4">f. Nagariensis / Eve</strain>
    </source>
</reference>
<keyword evidence="4" id="KW-1185">Reference proteome</keyword>
<dbReference type="OrthoDB" id="553385at2759"/>
<dbReference type="RefSeq" id="XP_002952171.1">
    <property type="nucleotide sequence ID" value="XM_002952125.1"/>
</dbReference>
<dbReference type="AlphaFoldDB" id="D8U0I7"/>
<feature type="region of interest" description="Disordered" evidence="1">
    <location>
        <begin position="909"/>
        <end position="1006"/>
    </location>
</feature>
<feature type="compositionally biased region" description="Pro residues" evidence="1">
    <location>
        <begin position="278"/>
        <end position="292"/>
    </location>
</feature>
<accession>D8U0I7</accession>
<evidence type="ECO:0000313" key="3">
    <source>
        <dbReference type="EMBL" id="EFJ46642.1"/>
    </source>
</evidence>
<dbReference type="InParanoid" id="D8U0I7"/>
<dbReference type="STRING" id="3068.D8U0I7"/>
<evidence type="ECO:0000313" key="4">
    <source>
        <dbReference type="Proteomes" id="UP000001058"/>
    </source>
</evidence>
<keyword evidence="2" id="KW-0472">Membrane</keyword>
<dbReference type="Proteomes" id="UP000001058">
    <property type="component" value="Unassembled WGS sequence"/>
</dbReference>
<keyword evidence="2" id="KW-1133">Transmembrane helix</keyword>
<protein>
    <submittedName>
        <fullName evidence="3">Uncharacterized protein</fullName>
    </submittedName>
</protein>
<feature type="transmembrane region" description="Helical" evidence="2">
    <location>
        <begin position="1015"/>
        <end position="1039"/>
    </location>
</feature>
<feature type="region of interest" description="Disordered" evidence="1">
    <location>
        <begin position="459"/>
        <end position="495"/>
    </location>
</feature>
<proteinExistence type="predicted"/>
<name>D8U0I7_VOLCA</name>
<feature type="region of interest" description="Disordered" evidence="1">
    <location>
        <begin position="274"/>
        <end position="302"/>
    </location>
</feature>
<feature type="region of interest" description="Disordered" evidence="1">
    <location>
        <begin position="190"/>
        <end position="214"/>
    </location>
</feature>
<feature type="compositionally biased region" description="Polar residues" evidence="1">
    <location>
        <begin position="974"/>
        <end position="985"/>
    </location>
</feature>
<dbReference type="KEGG" id="vcn:VOLCADRAFT_92809"/>
<feature type="compositionally biased region" description="Low complexity" evidence="1">
    <location>
        <begin position="467"/>
        <end position="478"/>
    </location>
</feature>
<gene>
    <name evidence="3" type="ORF">VOLCADRAFT_92809</name>
</gene>